<evidence type="ECO:0000256" key="5">
    <source>
        <dbReference type="ARBA" id="ARBA00022963"/>
    </source>
</evidence>
<keyword evidence="7" id="KW-0175">Coiled coil</keyword>
<dbReference type="PANTHER" id="PTHR43856:SF1">
    <property type="entry name" value="MITOCHONDRIAL CARDIOLIPIN HYDROLASE"/>
    <property type="match status" value="1"/>
</dbReference>
<dbReference type="Pfam" id="PF13091">
    <property type="entry name" value="PLDc_2"/>
    <property type="match status" value="1"/>
</dbReference>
<keyword evidence="4" id="KW-0378">Hydrolase</keyword>
<dbReference type="AlphaFoldDB" id="A0AAQ1UI83"/>
<dbReference type="GO" id="GO:0004630">
    <property type="term" value="F:phospholipase D activity"/>
    <property type="evidence" value="ECO:0007669"/>
    <property type="project" value="UniProtKB-EC"/>
</dbReference>
<evidence type="ECO:0000256" key="3">
    <source>
        <dbReference type="ARBA" id="ARBA00012027"/>
    </source>
</evidence>
<dbReference type="CDD" id="cd09174">
    <property type="entry name" value="PLDc_Nuc_like_unchar2"/>
    <property type="match status" value="1"/>
</dbReference>
<sequence length="683" mass="78835">MLHNKQMQRNDKIVCKILNYIPRDRTFEVEDVSTKTKGYVIFVNNYQDIPIMKKAYQKGYSIPLYFDRYEGGVAQFSYKAIGQVPNEEKSEVEIKALFSSSDREFNTILFEALYNSLGTSIDSLEKYNLAKQLLLANKKLQIRGGLAKDLFKMSNLTYQKKFWEEGVLPYFSNFSIRKMWSESNDDEKDAILQRLGISIINNTSTRVNCYFENIAREIVNRIVSAQQSIKIAMAWFTNFDIFNEIKCKLENSNVEVTLVTNNDLINNGGYCLNINNLIDVGMKVYLYEYPDMLHHKFCIIDDRIVLNGSYNWTFFSENVNRENLLVIEDRLVVKAFNTEFENIISGRIKIDKMPEFVLERPEYDRSSFKQYISEELVIRSKHRIGNTRENLMRAKSLSPSYSSVTRAFQEMNITLDNTGISTEALDAAASISAITERREQIASHHQHLQKLVNQKEDIQIQQRGIRQKQQEVQSQVRQISENHEISESARTLLQASVQRQKKELMEQQGRLNQSLLQVEQEVNSTTQAVERAEAEISTIKEAIQIETMGGRGSLKINLKWGTTDDLDLHVIDPSSFEIYYGQKEHRCNGVLGKLDIDANAAPPYSRMPQENIFWEEGKNAPVGKYKVSVALYQKRDTVQNISFTVTVYPDKGEVKTFTGKVDTEKARNEVVAFEYSEFGIRYL</sequence>
<protein>
    <recommendedName>
        <fullName evidence="3">phospholipase D</fullName>
        <ecNumber evidence="3">3.1.4.4</ecNumber>
    </recommendedName>
</protein>
<dbReference type="InterPro" id="IPR025202">
    <property type="entry name" value="PLD-like_dom"/>
</dbReference>
<name>A0AAQ1UI83_9BACT</name>
<feature type="domain" description="PLD phosphodiesterase" evidence="8">
    <location>
        <begin position="289"/>
        <end position="316"/>
    </location>
</feature>
<evidence type="ECO:0000256" key="1">
    <source>
        <dbReference type="ARBA" id="ARBA00000798"/>
    </source>
</evidence>
<dbReference type="GO" id="GO:0006793">
    <property type="term" value="P:phosphorus metabolic process"/>
    <property type="evidence" value="ECO:0007669"/>
    <property type="project" value="UniProtKB-ARBA"/>
</dbReference>
<comment type="caution">
    <text evidence="9">The sequence shown here is derived from an EMBL/GenBank/DDBJ whole genome shotgun (WGS) entry which is preliminary data.</text>
</comment>
<evidence type="ECO:0000313" key="9">
    <source>
        <dbReference type="EMBL" id="SUB79807.1"/>
    </source>
</evidence>
<evidence type="ECO:0000313" key="10">
    <source>
        <dbReference type="Proteomes" id="UP000255283"/>
    </source>
</evidence>
<accession>A0AAQ1UI83</accession>
<evidence type="ECO:0000256" key="6">
    <source>
        <dbReference type="ARBA" id="ARBA00023098"/>
    </source>
</evidence>
<dbReference type="Proteomes" id="UP000255283">
    <property type="component" value="Unassembled WGS sequence"/>
</dbReference>
<reference evidence="9 10" key="1">
    <citation type="submission" date="2018-06" db="EMBL/GenBank/DDBJ databases">
        <authorList>
            <consortium name="Pathogen Informatics"/>
            <person name="Doyle S."/>
        </authorList>
    </citation>
    <scope>NUCLEOTIDE SEQUENCE [LARGE SCALE GENOMIC DNA]</scope>
    <source>
        <strain evidence="9 10">NCTC13063</strain>
    </source>
</reference>
<dbReference type="EC" id="3.1.4.4" evidence="3"/>
<proteinExistence type="inferred from homology"/>
<dbReference type="GO" id="GO:0016042">
    <property type="term" value="P:lipid catabolic process"/>
    <property type="evidence" value="ECO:0007669"/>
    <property type="project" value="UniProtKB-KW"/>
</dbReference>
<keyword evidence="6" id="KW-0443">Lipid metabolism</keyword>
<dbReference type="PROSITE" id="PS50035">
    <property type="entry name" value="PLD"/>
    <property type="match status" value="1"/>
</dbReference>
<evidence type="ECO:0000259" key="8">
    <source>
        <dbReference type="PROSITE" id="PS50035"/>
    </source>
</evidence>
<dbReference type="PANTHER" id="PTHR43856">
    <property type="entry name" value="CARDIOLIPIN HYDROLASE"/>
    <property type="match status" value="1"/>
</dbReference>
<evidence type="ECO:0000256" key="2">
    <source>
        <dbReference type="ARBA" id="ARBA00008664"/>
    </source>
</evidence>
<dbReference type="SUPFAM" id="SSF56024">
    <property type="entry name" value="Phospholipase D/nuclease"/>
    <property type="match status" value="1"/>
</dbReference>
<comment type="similarity">
    <text evidence="2">Belongs to the phospholipase D family.</text>
</comment>
<gene>
    <name evidence="9" type="ORF">NCTC13063_01078</name>
</gene>
<evidence type="ECO:0000256" key="7">
    <source>
        <dbReference type="SAM" id="Coils"/>
    </source>
</evidence>
<dbReference type="EMBL" id="UGTJ01000001">
    <property type="protein sequence ID" value="SUB79807.1"/>
    <property type="molecule type" value="Genomic_DNA"/>
</dbReference>
<comment type="catalytic activity">
    <reaction evidence="1">
        <text>a 1,2-diacyl-sn-glycero-3-phosphocholine + H2O = a 1,2-diacyl-sn-glycero-3-phosphate + choline + H(+)</text>
        <dbReference type="Rhea" id="RHEA:14445"/>
        <dbReference type="ChEBI" id="CHEBI:15354"/>
        <dbReference type="ChEBI" id="CHEBI:15377"/>
        <dbReference type="ChEBI" id="CHEBI:15378"/>
        <dbReference type="ChEBI" id="CHEBI:57643"/>
        <dbReference type="ChEBI" id="CHEBI:58608"/>
        <dbReference type="EC" id="3.1.4.4"/>
    </reaction>
</comment>
<dbReference type="Gene3D" id="3.30.870.10">
    <property type="entry name" value="Endonuclease Chain A"/>
    <property type="match status" value="1"/>
</dbReference>
<feature type="coiled-coil region" evidence="7">
    <location>
        <begin position="501"/>
        <end position="542"/>
    </location>
</feature>
<dbReference type="InterPro" id="IPR001736">
    <property type="entry name" value="PLipase_D/transphosphatidylase"/>
</dbReference>
<evidence type="ECO:0000256" key="4">
    <source>
        <dbReference type="ARBA" id="ARBA00022801"/>
    </source>
</evidence>
<organism evidence="9 10">
    <name type="scientific">Segatella buccae</name>
    <dbReference type="NCBI Taxonomy" id="28126"/>
    <lineage>
        <taxon>Bacteria</taxon>
        <taxon>Pseudomonadati</taxon>
        <taxon>Bacteroidota</taxon>
        <taxon>Bacteroidia</taxon>
        <taxon>Bacteroidales</taxon>
        <taxon>Prevotellaceae</taxon>
        <taxon>Segatella</taxon>
    </lineage>
</organism>
<dbReference type="InterPro" id="IPR051406">
    <property type="entry name" value="PLD_domain"/>
</dbReference>
<keyword evidence="5" id="KW-0442">Lipid degradation</keyword>
<dbReference type="GO" id="GO:0016891">
    <property type="term" value="F:RNA endonuclease activity producing 5'-phosphomonoesters, hydrolytic mechanism"/>
    <property type="evidence" value="ECO:0007669"/>
    <property type="project" value="TreeGrafter"/>
</dbReference>
<dbReference type="RefSeq" id="WP_115153478.1">
    <property type="nucleotide sequence ID" value="NZ_UGTJ01000001.1"/>
</dbReference>